<dbReference type="EC" id="3.4.24.-" evidence="1"/>
<dbReference type="Proteomes" id="UP001364695">
    <property type="component" value="Unassembled WGS sequence"/>
</dbReference>
<sequence>MTPKTAPSRPEFAPPHLLQASGLTALLAQTYAHRRVLASGTLLALCGGFGATAFGVDEQELSRPVNEVRLVAEVVRPNDLAAQLEAQAAQGLTLLRSDIARPTDTPEQMLRRVDVVDPAAARFLRTDSVARALLSARGSKLVQARTGRDGQLDELVVRFEDPDSRISVRTPKAGDTLDDPSAVLPDTAYFHRLTVRRTDTGWQAQMDKLPLQAQLRLTSGDMAPHFLAGARAAQLPEVVIAQVADIFGRDIDPGERQRKDNAFSVVYETLTADGEPIPWGKGAGRVLAAELRLDGKMHTAMWYQHGDAPGGYYNSRGQSQRKAFLDHPMDYTRVSSGFSMRLHPVLKTWRQHKGVDYAAAIGTPVRTIGDGTVEFAGEQTGYGKVIKVRHSQNRTTVYAHLSQIDVRVGEKVAQGELLGESGATGWVTGPHLHFEFQQDGVAVDPQIALAGQTDIVKLPAQAMADFSSRARQYRNQLALARSMDGRELALLD</sequence>
<evidence type="ECO:0000313" key="2">
    <source>
        <dbReference type="Proteomes" id="UP001364695"/>
    </source>
</evidence>
<dbReference type="EMBL" id="JAWDIE010000001">
    <property type="protein sequence ID" value="MEJ7136867.1"/>
    <property type="molecule type" value="Genomic_DNA"/>
</dbReference>
<accession>A0ACC6NY24</accession>
<organism evidence="1 2">
    <name type="scientific">Amphibiibacter pelophylacis</name>
    <dbReference type="NCBI Taxonomy" id="1799477"/>
    <lineage>
        <taxon>Bacteria</taxon>
        <taxon>Pseudomonadati</taxon>
        <taxon>Pseudomonadota</taxon>
        <taxon>Betaproteobacteria</taxon>
        <taxon>Burkholderiales</taxon>
        <taxon>Sphaerotilaceae</taxon>
        <taxon>Amphibiibacter</taxon>
    </lineage>
</organism>
<name>A0ACC6NY24_9BURK</name>
<protein>
    <submittedName>
        <fullName evidence="1">M23 family metallopeptidase</fullName>
        <ecNumber evidence="1">3.4.24.-</ecNumber>
    </submittedName>
</protein>
<comment type="caution">
    <text evidence="1">The sequence shown here is derived from an EMBL/GenBank/DDBJ whole genome shotgun (WGS) entry which is preliminary data.</text>
</comment>
<gene>
    <name evidence="1" type="ORF">RV045_00285</name>
</gene>
<reference evidence="1" key="1">
    <citation type="submission" date="2023-10" db="EMBL/GenBank/DDBJ databases">
        <title>Amphibacter perezi, gen. nov., sp. nov. a novel taxa of the family Comamonadaceae, class Betaproteobacteria isolated from the skin microbiota of Pelophylax perezi from different populations.</title>
        <authorList>
            <person name="Costa S."/>
            <person name="Proenca D.N."/>
            <person name="Lopes I."/>
            <person name="Morais P.V."/>
        </authorList>
    </citation>
    <scope>NUCLEOTIDE SEQUENCE</scope>
    <source>
        <strain evidence="1">SL12-8</strain>
    </source>
</reference>
<proteinExistence type="predicted"/>
<evidence type="ECO:0000313" key="1">
    <source>
        <dbReference type="EMBL" id="MEJ7136867.1"/>
    </source>
</evidence>
<keyword evidence="1" id="KW-0378">Hydrolase</keyword>
<keyword evidence="2" id="KW-1185">Reference proteome</keyword>